<dbReference type="Proteomes" id="UP000655523">
    <property type="component" value="Unassembled WGS sequence"/>
</dbReference>
<protein>
    <submittedName>
        <fullName evidence="2">Uncharacterized protein</fullName>
    </submittedName>
</protein>
<name>A0A972NV59_9BURK</name>
<organism evidence="2 3">
    <name type="scientific">Paraburkholderia elongata</name>
    <dbReference type="NCBI Taxonomy" id="2675747"/>
    <lineage>
        <taxon>Bacteria</taxon>
        <taxon>Pseudomonadati</taxon>
        <taxon>Pseudomonadota</taxon>
        <taxon>Betaproteobacteria</taxon>
        <taxon>Burkholderiales</taxon>
        <taxon>Burkholderiaceae</taxon>
        <taxon>Paraburkholderia</taxon>
    </lineage>
</organism>
<feature type="region of interest" description="Disordered" evidence="1">
    <location>
        <begin position="99"/>
        <end position="119"/>
    </location>
</feature>
<evidence type="ECO:0000313" key="3">
    <source>
        <dbReference type="Proteomes" id="UP000655523"/>
    </source>
</evidence>
<accession>A0A972NV59</accession>
<sequence length="119" mass="12772">MLQCFGAEIATDGIERNHRFFEEATEAVQANGMTRSEAHQLVDYTFGRPDGELHQEIGGVMVTLAALCLASGLDMHAAGETELARISVPETVAKIRAKQAAKPKHSPLPEFPAAVQGQS</sequence>
<comment type="caution">
    <text evidence="2">The sequence shown here is derived from an EMBL/GenBank/DDBJ whole genome shotgun (WGS) entry which is preliminary data.</text>
</comment>
<dbReference type="EMBL" id="WOEZ01000196">
    <property type="protein sequence ID" value="NPT59686.1"/>
    <property type="molecule type" value="Genomic_DNA"/>
</dbReference>
<dbReference type="AlphaFoldDB" id="A0A972NV59"/>
<gene>
    <name evidence="2" type="ORF">GNZ13_35315</name>
</gene>
<reference evidence="2 3" key="1">
    <citation type="submission" date="2019-11" db="EMBL/GenBank/DDBJ databases">
        <title>Metabolism of dissolved organic matter in forest soils.</title>
        <authorList>
            <person name="Cyle K.T."/>
            <person name="Wilhelm R.C."/>
            <person name="Martinez C.E."/>
        </authorList>
    </citation>
    <scope>NUCLEOTIDE SEQUENCE [LARGE SCALE GENOMIC DNA]</scope>
    <source>
        <strain evidence="2 3">5N</strain>
    </source>
</reference>
<proteinExistence type="predicted"/>
<evidence type="ECO:0000313" key="2">
    <source>
        <dbReference type="EMBL" id="NPT59686.1"/>
    </source>
</evidence>
<keyword evidence="3" id="KW-1185">Reference proteome</keyword>
<evidence type="ECO:0000256" key="1">
    <source>
        <dbReference type="SAM" id="MobiDB-lite"/>
    </source>
</evidence>